<organism evidence="1 2">
    <name type="scientific">Saccharothrix carnea</name>
    <dbReference type="NCBI Taxonomy" id="1280637"/>
    <lineage>
        <taxon>Bacteria</taxon>
        <taxon>Bacillati</taxon>
        <taxon>Actinomycetota</taxon>
        <taxon>Actinomycetes</taxon>
        <taxon>Pseudonocardiales</taxon>
        <taxon>Pseudonocardiaceae</taxon>
        <taxon>Saccharothrix</taxon>
    </lineage>
</organism>
<dbReference type="Proteomes" id="UP000241118">
    <property type="component" value="Unassembled WGS sequence"/>
</dbReference>
<evidence type="ECO:0000313" key="1">
    <source>
        <dbReference type="EMBL" id="PSL56235.1"/>
    </source>
</evidence>
<proteinExistence type="predicted"/>
<keyword evidence="2" id="KW-1185">Reference proteome</keyword>
<comment type="caution">
    <text evidence="1">The sequence shown here is derived from an EMBL/GenBank/DDBJ whole genome shotgun (WGS) entry which is preliminary data.</text>
</comment>
<accession>A0A2P8ICP5</accession>
<reference evidence="1 2" key="1">
    <citation type="submission" date="2018-03" db="EMBL/GenBank/DDBJ databases">
        <title>Genomic Encyclopedia of Type Strains, Phase III (KMG-III): the genomes of soil and plant-associated and newly described type strains.</title>
        <authorList>
            <person name="Whitman W."/>
        </authorList>
    </citation>
    <scope>NUCLEOTIDE SEQUENCE [LARGE SCALE GENOMIC DNA]</scope>
    <source>
        <strain evidence="1 2">CGMCC 4.7097</strain>
    </source>
</reference>
<dbReference type="RefSeq" id="WP_219910708.1">
    <property type="nucleotide sequence ID" value="NZ_PYAX01000004.1"/>
</dbReference>
<gene>
    <name evidence="1" type="ORF">B0I31_104526</name>
</gene>
<evidence type="ECO:0000313" key="2">
    <source>
        <dbReference type="Proteomes" id="UP000241118"/>
    </source>
</evidence>
<sequence>MRAGLDALDRDRAYLAPGLRNALNAHLVPRRPRRLVAAIAERVTRSVLRQD</sequence>
<protein>
    <submittedName>
        <fullName evidence="1">Uncharacterized protein</fullName>
    </submittedName>
</protein>
<dbReference type="EMBL" id="PYAX01000004">
    <property type="protein sequence ID" value="PSL56235.1"/>
    <property type="molecule type" value="Genomic_DNA"/>
</dbReference>
<name>A0A2P8ICP5_SACCR</name>
<dbReference type="AlphaFoldDB" id="A0A2P8ICP5"/>